<dbReference type="PANTHER" id="PTHR36766">
    <property type="entry name" value="PLANT BROAD-SPECTRUM MILDEW RESISTANCE PROTEIN RPW8"/>
    <property type="match status" value="1"/>
</dbReference>
<reference evidence="3" key="1">
    <citation type="submission" date="2019-08" db="EMBL/GenBank/DDBJ databases">
        <title>Reference gene set and small RNA set construction with multiple tissues from Davidia involucrata Baill.</title>
        <authorList>
            <person name="Yang H."/>
            <person name="Zhou C."/>
            <person name="Li G."/>
            <person name="Wang J."/>
            <person name="Gao P."/>
            <person name="Wang M."/>
            <person name="Wang R."/>
            <person name="Zhao Y."/>
        </authorList>
    </citation>
    <scope>NUCLEOTIDE SEQUENCE</scope>
    <source>
        <tissue evidence="3">Mixed with DoveR01_LX</tissue>
    </source>
</reference>
<evidence type="ECO:0000313" key="3">
    <source>
        <dbReference type="EMBL" id="MPA67556.1"/>
    </source>
</evidence>
<dbReference type="EMBL" id="GHES01036997">
    <property type="protein sequence ID" value="MPA67556.1"/>
    <property type="molecule type" value="Transcribed_RNA"/>
</dbReference>
<accession>A0A5B7BH59</accession>
<gene>
    <name evidence="3" type="ORF">Din_036997</name>
</gene>
<proteinExistence type="predicted"/>
<dbReference type="GO" id="GO:0043531">
    <property type="term" value="F:ADP binding"/>
    <property type="evidence" value="ECO:0007669"/>
    <property type="project" value="InterPro"/>
</dbReference>
<dbReference type="PRINTS" id="PR00364">
    <property type="entry name" value="DISEASERSIST"/>
</dbReference>
<dbReference type="AlphaFoldDB" id="A0A5B7BH59"/>
<protein>
    <recommendedName>
        <fullName evidence="2">NB-ARC domain-containing protein</fullName>
    </recommendedName>
</protein>
<dbReference type="InterPro" id="IPR027417">
    <property type="entry name" value="P-loop_NTPase"/>
</dbReference>
<dbReference type="SUPFAM" id="SSF52540">
    <property type="entry name" value="P-loop containing nucleoside triphosphate hydrolases"/>
    <property type="match status" value="1"/>
</dbReference>
<dbReference type="Gene3D" id="3.40.50.300">
    <property type="entry name" value="P-loop containing nucleotide triphosphate hydrolases"/>
    <property type="match status" value="1"/>
</dbReference>
<evidence type="ECO:0000256" key="1">
    <source>
        <dbReference type="ARBA" id="ARBA00022821"/>
    </source>
</evidence>
<dbReference type="Pfam" id="PF00931">
    <property type="entry name" value="NB-ARC"/>
    <property type="match status" value="1"/>
</dbReference>
<name>A0A5B7BH59_DAVIN</name>
<sequence>MAADHIQFLKEKFISDFQEAAAELVELPLRLHFQKIVDVLQDKTINPSTPIVMKDSLYQLKYELAECVFLAEKEQEHKTQNKRSHFNAHSVMTIWSLCKIGKRLLRVEAKLREMSDNAAAESSSSSDLVTIYSTPPSIRPKIYGFDDQLQKIAALLRETPDGNSIKAIGIVGMGGIGKTALAKMVFDKSQFDLKFWVQLSEKLNPENLESRAEIISKILEHFDGSATTHASQNDLLRDLYHNLLNKKYLIVLDNVCHLSDWYANLGSNVGSDWSLLSHGLPEGSGGAIIVTSRLEHVASHMVGERNLVQLHRTLDASLCWKIFMDSLHMKDIVTRDHIPTVERMKCEIVD</sequence>
<organism evidence="3">
    <name type="scientific">Davidia involucrata</name>
    <name type="common">Dove tree</name>
    <dbReference type="NCBI Taxonomy" id="16924"/>
    <lineage>
        <taxon>Eukaryota</taxon>
        <taxon>Viridiplantae</taxon>
        <taxon>Streptophyta</taxon>
        <taxon>Embryophyta</taxon>
        <taxon>Tracheophyta</taxon>
        <taxon>Spermatophyta</taxon>
        <taxon>Magnoliopsida</taxon>
        <taxon>eudicotyledons</taxon>
        <taxon>Gunneridae</taxon>
        <taxon>Pentapetalae</taxon>
        <taxon>asterids</taxon>
        <taxon>Cornales</taxon>
        <taxon>Nyssaceae</taxon>
        <taxon>Davidia</taxon>
    </lineage>
</organism>
<feature type="domain" description="NB-ARC" evidence="2">
    <location>
        <begin position="147"/>
        <end position="327"/>
    </location>
</feature>
<dbReference type="InterPro" id="IPR002182">
    <property type="entry name" value="NB-ARC"/>
</dbReference>
<dbReference type="GO" id="GO:0006952">
    <property type="term" value="P:defense response"/>
    <property type="evidence" value="ECO:0007669"/>
    <property type="project" value="UniProtKB-KW"/>
</dbReference>
<keyword evidence="1" id="KW-0611">Plant defense</keyword>
<evidence type="ECO:0000259" key="2">
    <source>
        <dbReference type="Pfam" id="PF00931"/>
    </source>
</evidence>